<dbReference type="InterPro" id="IPR017853">
    <property type="entry name" value="GH"/>
</dbReference>
<evidence type="ECO:0000256" key="6">
    <source>
        <dbReference type="ARBA" id="ARBA00022679"/>
    </source>
</evidence>
<evidence type="ECO:0000256" key="3">
    <source>
        <dbReference type="ARBA" id="ARBA00012560"/>
    </source>
</evidence>
<keyword evidence="7 10" id="KW-0119">Carbohydrate metabolism</keyword>
<name>A0A4V3D525_9GAMM</name>
<keyword evidence="12" id="KW-1185">Reference proteome</keyword>
<dbReference type="Gene3D" id="3.20.20.80">
    <property type="entry name" value="Glycosidases"/>
    <property type="match status" value="2"/>
</dbReference>
<gene>
    <name evidence="11" type="ORF">DFQ45_10410</name>
</gene>
<evidence type="ECO:0000256" key="2">
    <source>
        <dbReference type="ARBA" id="ARBA00005684"/>
    </source>
</evidence>
<dbReference type="Proteomes" id="UP000294575">
    <property type="component" value="Unassembled WGS sequence"/>
</dbReference>
<dbReference type="EMBL" id="SNYK01000004">
    <property type="protein sequence ID" value="TDQ38437.1"/>
    <property type="molecule type" value="Genomic_DNA"/>
</dbReference>
<evidence type="ECO:0000256" key="10">
    <source>
        <dbReference type="RuleBase" id="RU361207"/>
    </source>
</evidence>
<dbReference type="AlphaFoldDB" id="A0A4V3D525"/>
<accession>A0A4V3D525</accession>
<dbReference type="RefSeq" id="WP_101496160.1">
    <property type="nucleotide sequence ID" value="NZ_LNJZ01000005.1"/>
</dbReference>
<evidence type="ECO:0000256" key="7">
    <source>
        <dbReference type="ARBA" id="ARBA00023277"/>
    </source>
</evidence>
<comment type="similarity">
    <text evidence="2 10">Belongs to the disproportionating enzyme family.</text>
</comment>
<comment type="catalytic activity">
    <reaction evidence="1 10">
        <text>Transfers a segment of a (1-&gt;4)-alpha-D-glucan to a new position in an acceptor, which may be glucose or a (1-&gt;4)-alpha-D-glucan.</text>
        <dbReference type="EC" id="2.4.1.25"/>
    </reaction>
</comment>
<evidence type="ECO:0000313" key="12">
    <source>
        <dbReference type="Proteomes" id="UP000294575"/>
    </source>
</evidence>
<dbReference type="Pfam" id="PF02446">
    <property type="entry name" value="Glyco_hydro_77"/>
    <property type="match status" value="2"/>
</dbReference>
<dbReference type="GO" id="GO:0004134">
    <property type="term" value="F:4-alpha-glucanotransferase activity"/>
    <property type="evidence" value="ECO:0007669"/>
    <property type="project" value="UniProtKB-EC"/>
</dbReference>
<dbReference type="EC" id="2.4.1.25" evidence="3 10"/>
<dbReference type="OrthoDB" id="9763489at2"/>
<dbReference type="PANTHER" id="PTHR32438:SF5">
    <property type="entry name" value="4-ALPHA-GLUCANOTRANSFERASE DPE1, CHLOROPLASTIC_AMYLOPLASTIC"/>
    <property type="match status" value="1"/>
</dbReference>
<evidence type="ECO:0000256" key="8">
    <source>
        <dbReference type="ARBA" id="ARBA00031423"/>
    </source>
</evidence>
<protein>
    <recommendedName>
        <fullName evidence="4 10">4-alpha-glucanotransferase</fullName>
        <ecNumber evidence="3 10">2.4.1.25</ecNumber>
    </recommendedName>
    <alternativeName>
        <fullName evidence="8 10">Amylomaltase</fullName>
    </alternativeName>
    <alternativeName>
        <fullName evidence="9 10">Disproportionating enzyme</fullName>
    </alternativeName>
</protein>
<proteinExistence type="inferred from homology"/>
<dbReference type="PANTHER" id="PTHR32438">
    <property type="entry name" value="4-ALPHA-GLUCANOTRANSFERASE DPE1, CHLOROPLASTIC/AMYLOPLASTIC"/>
    <property type="match status" value="1"/>
</dbReference>
<comment type="caution">
    <text evidence="11">The sequence shown here is derived from an EMBL/GenBank/DDBJ whole genome shotgun (WGS) entry which is preliminary data.</text>
</comment>
<dbReference type="NCBIfam" id="TIGR00217">
    <property type="entry name" value="malQ"/>
    <property type="match status" value="1"/>
</dbReference>
<dbReference type="GO" id="GO:0005975">
    <property type="term" value="P:carbohydrate metabolic process"/>
    <property type="evidence" value="ECO:0007669"/>
    <property type="project" value="InterPro"/>
</dbReference>
<keyword evidence="5 10" id="KW-0328">Glycosyltransferase</keyword>
<evidence type="ECO:0000256" key="9">
    <source>
        <dbReference type="ARBA" id="ARBA00031501"/>
    </source>
</evidence>
<evidence type="ECO:0000256" key="1">
    <source>
        <dbReference type="ARBA" id="ARBA00000439"/>
    </source>
</evidence>
<evidence type="ECO:0000256" key="5">
    <source>
        <dbReference type="ARBA" id="ARBA00022676"/>
    </source>
</evidence>
<dbReference type="InterPro" id="IPR003385">
    <property type="entry name" value="Glyco_hydro_77"/>
</dbReference>
<organism evidence="11 12">
    <name type="scientific">Thiopseudomonas denitrificans</name>
    <dbReference type="NCBI Taxonomy" id="1501432"/>
    <lineage>
        <taxon>Bacteria</taxon>
        <taxon>Pseudomonadati</taxon>
        <taxon>Pseudomonadota</taxon>
        <taxon>Gammaproteobacteria</taxon>
        <taxon>Pseudomonadales</taxon>
        <taxon>Pseudomonadaceae</taxon>
        <taxon>Thiopseudomonas</taxon>
    </lineage>
</organism>
<evidence type="ECO:0000313" key="11">
    <source>
        <dbReference type="EMBL" id="TDQ38437.1"/>
    </source>
</evidence>
<evidence type="ECO:0000256" key="4">
    <source>
        <dbReference type="ARBA" id="ARBA00020295"/>
    </source>
</evidence>
<reference evidence="11 12" key="1">
    <citation type="submission" date="2019-03" db="EMBL/GenBank/DDBJ databases">
        <title>Genomic Encyclopedia of Type Strains, Phase IV (KMG-IV): sequencing the most valuable type-strain genomes for metagenomic binning, comparative biology and taxonomic classification.</title>
        <authorList>
            <person name="Goeker M."/>
        </authorList>
    </citation>
    <scope>NUCLEOTIDE SEQUENCE [LARGE SCALE GENOMIC DNA]</scope>
    <source>
        <strain evidence="11 12">DSM 28679</strain>
    </source>
</reference>
<dbReference type="SUPFAM" id="SSF51445">
    <property type="entry name" value="(Trans)glycosidases"/>
    <property type="match status" value="1"/>
</dbReference>
<sequence length="456" mass="51793">MAERAAGVLLHPTSLPNRVLDAHAWRFLDWMQAAGLSIWQVLPLTAPHDDLSPYHSLSAFALNPRLLPPDWEAQVDPEAFRRYLEQPPHWLNDYALFMVLREQFGHSPWSQWPEPYKLRNPVALAQVADSKLEQMLQLKKAQFQLQTLWQQLRRDAAGRGIRLFGDMPIFVAHDSVEVWVQPQQFRLDENLEPAVVTGVPPDYFSATGQRWGNPHYDWAAMEQDGFGWWCRRVEAALGLFDLVRIDHFRGLEASWEIDAGEPTAINGRWQKAPGERLLGRLQQVFDPLPLVAEDLGIITPEVVALKERFDLPGMSVLQFGFSGLPDNPHSPASQVENSVVYTGTHDNDTTLGWLDDLHPGTRDWMLTQVALGAGEMPWPLIVTALESVAQWAIVPMQDWLALDGSHRMNVPGTTEGNWGWQFQWEQVPDALAERIRHEVEQSNRLIQAGGEQCSRN</sequence>
<keyword evidence="6 10" id="KW-0808">Transferase</keyword>